<keyword evidence="5" id="KW-1185">Reference proteome</keyword>
<organism evidence="4 5">
    <name type="scientific">Brassica carinata</name>
    <name type="common">Ethiopian mustard</name>
    <name type="synonym">Abyssinian cabbage</name>
    <dbReference type="NCBI Taxonomy" id="52824"/>
    <lineage>
        <taxon>Eukaryota</taxon>
        <taxon>Viridiplantae</taxon>
        <taxon>Streptophyta</taxon>
        <taxon>Embryophyta</taxon>
        <taxon>Tracheophyta</taxon>
        <taxon>Spermatophyta</taxon>
        <taxon>Magnoliopsida</taxon>
        <taxon>eudicotyledons</taxon>
        <taxon>Gunneridae</taxon>
        <taxon>Pentapetalae</taxon>
        <taxon>rosids</taxon>
        <taxon>malvids</taxon>
        <taxon>Brassicales</taxon>
        <taxon>Brassicaceae</taxon>
        <taxon>Brassiceae</taxon>
        <taxon>Brassica</taxon>
    </lineage>
</organism>
<feature type="region of interest" description="Disordered" evidence="1">
    <location>
        <begin position="239"/>
        <end position="400"/>
    </location>
</feature>
<dbReference type="PANTHER" id="PTHR31286">
    <property type="entry name" value="GLYCINE-RICH CELL WALL STRUCTURAL PROTEIN 1.8-LIKE"/>
    <property type="match status" value="1"/>
</dbReference>
<dbReference type="InterPro" id="IPR025836">
    <property type="entry name" value="Zn_knuckle_CX2CX4HX4C"/>
</dbReference>
<evidence type="ECO:0008006" key="6">
    <source>
        <dbReference type="Google" id="ProtNLM"/>
    </source>
</evidence>
<dbReference type="Pfam" id="PF14111">
    <property type="entry name" value="DUF4283"/>
    <property type="match status" value="1"/>
</dbReference>
<feature type="domain" description="DUF4283" evidence="2">
    <location>
        <begin position="40"/>
        <end position="122"/>
    </location>
</feature>
<protein>
    <recommendedName>
        <fullName evidence="6">DUF4283 domain-containing protein</fullName>
    </recommendedName>
</protein>
<feature type="compositionally biased region" description="Basic and acidic residues" evidence="1">
    <location>
        <begin position="328"/>
        <end position="365"/>
    </location>
</feature>
<dbReference type="InterPro" id="IPR025558">
    <property type="entry name" value="DUF4283"/>
</dbReference>
<feature type="domain" description="Zinc knuckle CX2CX4HX4C" evidence="3">
    <location>
        <begin position="174"/>
        <end position="221"/>
    </location>
</feature>
<dbReference type="Pfam" id="PF14392">
    <property type="entry name" value="zf-CCHC_4"/>
    <property type="match status" value="1"/>
</dbReference>
<dbReference type="OrthoDB" id="1096772at2759"/>
<evidence type="ECO:0000256" key="1">
    <source>
        <dbReference type="SAM" id="MobiDB-lite"/>
    </source>
</evidence>
<sequence length="693" mass="79142">MSLQSNLIRRGATSSASRRLDLAKEDEIIRIPDCDLSVATERFKKTLIGRVLHIGGRSVDAMIGFLPRARIWNVEGRVRGVNLGNGRFQFDFDKEEDLIMVLNKRPCHFNHWIFALERWEPFTSENFPNTIPFWIKVTGVPVHYWNDMTFEEIAKALGKKVTIDAKNDRIQVSVDADQPLQFERRVGFPNGDIGKVYLSYEGLDRYCYGCNRISHDIYSCEEIPIEEREQRIKEYRDRNAAQQGLIGHPTNPRNYGEKNKRPRSPTAETYQRSPNNANFPGNSRGEKRTKASETYWTFRSLRDNDKARKGSDGRRDEKQERYTQIQSHQKEDVWSRLDNHSRKRAEFVSRKEQRTQGRQQRDDAYYPRNRKVQTSQKSQQVWRPRSQTIEEKSNDLSRTATNSKLVRNLSPEKADSQQTISGAYPERNRNGGQGNGVLVVHQNETDEERMRRLKGKAHKTAESPEKTLPSAVLLRDRGTVSRKDGPSLDLDKLMRSEQIENMVMTREEESEVDKLVDEFGGVVMDGNMIQNDDLLVDEPGFDAEIIDAISQLSPANAVVCNKHGEDNQDDREKRDRVERSAQAHIQNSPAQTKKKTIGRDRNIQAGRQSRNASGTELKRQVPRSPEIKGARASKKLNAIRGKPSPKTQRGPGTSLKPDSQYVPRFEVYPSAKSLTSIAVSGSVGSQKPPSKKI</sequence>
<dbReference type="EMBL" id="JAAMPC010000001">
    <property type="protein sequence ID" value="KAG2330578.1"/>
    <property type="molecule type" value="Genomic_DNA"/>
</dbReference>
<dbReference type="Proteomes" id="UP000886595">
    <property type="component" value="Unassembled WGS sequence"/>
</dbReference>
<accession>A0A8X8BDN7</accession>
<dbReference type="AlphaFoldDB" id="A0A8X8BDN7"/>
<feature type="compositionally biased region" description="Polar residues" evidence="1">
    <location>
        <begin position="605"/>
        <end position="614"/>
    </location>
</feature>
<comment type="caution">
    <text evidence="4">The sequence shown here is derived from an EMBL/GenBank/DDBJ whole genome shotgun (WGS) entry which is preliminary data.</text>
</comment>
<evidence type="ECO:0000313" key="4">
    <source>
        <dbReference type="EMBL" id="KAG2330578.1"/>
    </source>
</evidence>
<feature type="compositionally biased region" description="Polar residues" evidence="1">
    <location>
        <begin position="266"/>
        <end position="281"/>
    </location>
</feature>
<name>A0A8X8BDN7_BRACI</name>
<gene>
    <name evidence="4" type="ORF">Bca52824_001758</name>
</gene>
<feature type="compositionally biased region" description="Basic and acidic residues" evidence="1">
    <location>
        <begin position="562"/>
        <end position="581"/>
    </location>
</feature>
<evidence type="ECO:0000313" key="5">
    <source>
        <dbReference type="Proteomes" id="UP000886595"/>
    </source>
</evidence>
<feature type="compositionally biased region" description="Basic and acidic residues" evidence="1">
    <location>
        <begin position="300"/>
        <end position="321"/>
    </location>
</feature>
<feature type="compositionally biased region" description="Polar residues" evidence="1">
    <location>
        <begin position="372"/>
        <end position="387"/>
    </location>
</feature>
<reference evidence="4 5" key="1">
    <citation type="submission" date="2020-02" db="EMBL/GenBank/DDBJ databases">
        <authorList>
            <person name="Ma Q."/>
            <person name="Huang Y."/>
            <person name="Song X."/>
            <person name="Pei D."/>
        </authorList>
    </citation>
    <scope>NUCLEOTIDE SEQUENCE [LARGE SCALE GENOMIC DNA]</scope>
    <source>
        <strain evidence="4">Sxm20200214</strain>
        <tissue evidence="4">Leaf</tissue>
    </source>
</reference>
<dbReference type="InterPro" id="IPR040256">
    <property type="entry name" value="At4g02000-like"/>
</dbReference>
<evidence type="ECO:0000259" key="3">
    <source>
        <dbReference type="Pfam" id="PF14392"/>
    </source>
</evidence>
<proteinExistence type="predicted"/>
<evidence type="ECO:0000259" key="2">
    <source>
        <dbReference type="Pfam" id="PF14111"/>
    </source>
</evidence>
<dbReference type="PANTHER" id="PTHR31286:SF97">
    <property type="entry name" value="DUF4283 DOMAIN-CONTAINING PROTEIN"/>
    <property type="match status" value="1"/>
</dbReference>
<feature type="region of interest" description="Disordered" evidence="1">
    <location>
        <begin position="561"/>
        <end position="663"/>
    </location>
</feature>